<dbReference type="EMBL" id="JAZDWU010000011">
    <property type="protein sequence ID" value="KAK9986805.1"/>
    <property type="molecule type" value="Genomic_DNA"/>
</dbReference>
<evidence type="ECO:0000256" key="1">
    <source>
        <dbReference type="SAM" id="MobiDB-lite"/>
    </source>
</evidence>
<name>A0AAW2BRZ2_9ROSI</name>
<dbReference type="PANTHER" id="PTHR33144">
    <property type="entry name" value="OS10G0409366 PROTEIN-RELATED"/>
    <property type="match status" value="1"/>
</dbReference>
<sequence length="325" mass="36876">MHEASTQDVQPHVHVTRGPSKYLDVWDLPDDQVIELPLNSMHQLNDEGVRAFTGFLGTIAQKPHMCPIRYLDWRYMPEELKEECWRHQKYAISTNPTAYAGLKTFTLQKIGKAWRDHKCRLKTTHYIPHPRNKAQVKSNRPKECIPKDWDVRVDHWYTEDAVIESKKNRNCRSKQEDLHTAGSCSFAVHAAKNAKANGCPVERAALYSILHTRKDGFAVNPVVQEKMDKMKELLVEPSNQLQSSDTSGSIAWASDDVYAKVMSKERKGCIRGVGFGPSPSGRSSKSALTDLQIRSSQSRVNEVAQLKAPLAEMQEKLSSFDEMKT</sequence>
<dbReference type="AlphaFoldDB" id="A0AAW2BRZ2"/>
<protein>
    <recommendedName>
        <fullName evidence="4">Transposase</fullName>
    </recommendedName>
</protein>
<keyword evidence="3" id="KW-1185">Reference proteome</keyword>
<comment type="caution">
    <text evidence="2">The sequence shown here is derived from an EMBL/GenBank/DDBJ whole genome shotgun (WGS) entry which is preliminary data.</text>
</comment>
<gene>
    <name evidence="2" type="ORF">SO802_031756</name>
</gene>
<dbReference type="InterPro" id="IPR004252">
    <property type="entry name" value="Probable_transposase_24"/>
</dbReference>
<dbReference type="PANTHER" id="PTHR33144:SF46">
    <property type="entry name" value="OS04G0610000 PROTEIN"/>
    <property type="match status" value="1"/>
</dbReference>
<dbReference type="Proteomes" id="UP001459277">
    <property type="component" value="Unassembled WGS sequence"/>
</dbReference>
<reference evidence="2 3" key="1">
    <citation type="submission" date="2024-01" db="EMBL/GenBank/DDBJ databases">
        <title>A telomere-to-telomere, gap-free genome of sweet tea (Lithocarpus litseifolius).</title>
        <authorList>
            <person name="Zhou J."/>
        </authorList>
    </citation>
    <scope>NUCLEOTIDE SEQUENCE [LARGE SCALE GENOMIC DNA]</scope>
    <source>
        <strain evidence="2">Zhou-2022a</strain>
        <tissue evidence="2">Leaf</tissue>
    </source>
</reference>
<proteinExistence type="predicted"/>
<evidence type="ECO:0008006" key="4">
    <source>
        <dbReference type="Google" id="ProtNLM"/>
    </source>
</evidence>
<evidence type="ECO:0000313" key="3">
    <source>
        <dbReference type="Proteomes" id="UP001459277"/>
    </source>
</evidence>
<dbReference type="Pfam" id="PF03004">
    <property type="entry name" value="Transposase_24"/>
    <property type="match status" value="1"/>
</dbReference>
<evidence type="ECO:0000313" key="2">
    <source>
        <dbReference type="EMBL" id="KAK9986805.1"/>
    </source>
</evidence>
<organism evidence="2 3">
    <name type="scientific">Lithocarpus litseifolius</name>
    <dbReference type="NCBI Taxonomy" id="425828"/>
    <lineage>
        <taxon>Eukaryota</taxon>
        <taxon>Viridiplantae</taxon>
        <taxon>Streptophyta</taxon>
        <taxon>Embryophyta</taxon>
        <taxon>Tracheophyta</taxon>
        <taxon>Spermatophyta</taxon>
        <taxon>Magnoliopsida</taxon>
        <taxon>eudicotyledons</taxon>
        <taxon>Gunneridae</taxon>
        <taxon>Pentapetalae</taxon>
        <taxon>rosids</taxon>
        <taxon>fabids</taxon>
        <taxon>Fagales</taxon>
        <taxon>Fagaceae</taxon>
        <taxon>Lithocarpus</taxon>
    </lineage>
</organism>
<feature type="region of interest" description="Disordered" evidence="1">
    <location>
        <begin position="272"/>
        <end position="299"/>
    </location>
</feature>
<accession>A0AAW2BRZ2</accession>
<feature type="compositionally biased region" description="Polar residues" evidence="1">
    <location>
        <begin position="280"/>
        <end position="299"/>
    </location>
</feature>